<dbReference type="Proteomes" id="UP000580250">
    <property type="component" value="Unassembled WGS sequence"/>
</dbReference>
<protein>
    <submittedName>
        <fullName evidence="1">Uncharacterized protein</fullName>
    </submittedName>
</protein>
<sequence>METDIFKKYFNIKTWIKFRYKGIGMLKMIVNCNWQKDGNGHWRLHSHFVIR</sequence>
<organism evidence="1 2">
    <name type="scientific">Meloidogyne enterolobii</name>
    <name type="common">Root-knot nematode worm</name>
    <name type="synonym">Meloidogyne mayaguensis</name>
    <dbReference type="NCBI Taxonomy" id="390850"/>
    <lineage>
        <taxon>Eukaryota</taxon>
        <taxon>Metazoa</taxon>
        <taxon>Ecdysozoa</taxon>
        <taxon>Nematoda</taxon>
        <taxon>Chromadorea</taxon>
        <taxon>Rhabditida</taxon>
        <taxon>Tylenchina</taxon>
        <taxon>Tylenchomorpha</taxon>
        <taxon>Tylenchoidea</taxon>
        <taxon>Meloidogynidae</taxon>
        <taxon>Meloidogyninae</taxon>
        <taxon>Meloidogyne</taxon>
    </lineage>
</organism>
<gene>
    <name evidence="1" type="ORF">MENT_LOCUS8624</name>
</gene>
<dbReference type="EMBL" id="CAJEWN010000037">
    <property type="protein sequence ID" value="CAD2146436.1"/>
    <property type="molecule type" value="Genomic_DNA"/>
</dbReference>
<dbReference type="AlphaFoldDB" id="A0A6V7U5D2"/>
<comment type="caution">
    <text evidence="1">The sequence shown here is derived from an EMBL/GenBank/DDBJ whole genome shotgun (WGS) entry which is preliminary data.</text>
</comment>
<evidence type="ECO:0000313" key="2">
    <source>
        <dbReference type="Proteomes" id="UP000580250"/>
    </source>
</evidence>
<reference evidence="1 2" key="1">
    <citation type="submission" date="2020-08" db="EMBL/GenBank/DDBJ databases">
        <authorList>
            <person name="Koutsovoulos G."/>
            <person name="Danchin GJ E."/>
        </authorList>
    </citation>
    <scope>NUCLEOTIDE SEQUENCE [LARGE SCALE GENOMIC DNA]</scope>
</reference>
<accession>A0A6V7U5D2</accession>
<proteinExistence type="predicted"/>
<name>A0A6V7U5D2_MELEN</name>
<evidence type="ECO:0000313" key="1">
    <source>
        <dbReference type="EMBL" id="CAD2146436.1"/>
    </source>
</evidence>